<dbReference type="PANTHER" id="PTHR10545:SF42">
    <property type="entry name" value="ACETYLTRANSFERASE"/>
    <property type="match status" value="1"/>
</dbReference>
<evidence type="ECO:0000256" key="1">
    <source>
        <dbReference type="ARBA" id="ARBA00022679"/>
    </source>
</evidence>
<comment type="caution">
    <text evidence="4">The sequence shown here is derived from an EMBL/GenBank/DDBJ whole genome shotgun (WGS) entry which is preliminary data.</text>
</comment>
<dbReference type="InterPro" id="IPR051016">
    <property type="entry name" value="Diverse_Substrate_AcTransf"/>
</dbReference>
<evidence type="ECO:0000313" key="5">
    <source>
        <dbReference type="Proteomes" id="UP000293380"/>
    </source>
</evidence>
<dbReference type="Pfam" id="PF00583">
    <property type="entry name" value="Acetyltransf_1"/>
    <property type="match status" value="1"/>
</dbReference>
<keyword evidence="2" id="KW-0012">Acyltransferase</keyword>
<dbReference type="Gene3D" id="3.40.630.30">
    <property type="match status" value="1"/>
</dbReference>
<dbReference type="RefSeq" id="WP_118936928.1">
    <property type="nucleotide sequence ID" value="NZ_JAYWIZ010000001.1"/>
</dbReference>
<dbReference type="CDD" id="cd04301">
    <property type="entry name" value="NAT_SF"/>
    <property type="match status" value="1"/>
</dbReference>
<evidence type="ECO:0000256" key="2">
    <source>
        <dbReference type="ARBA" id="ARBA00023315"/>
    </source>
</evidence>
<organism evidence="4 5">
    <name type="scientific">Hafnia paralvei</name>
    <dbReference type="NCBI Taxonomy" id="546367"/>
    <lineage>
        <taxon>Bacteria</taxon>
        <taxon>Pseudomonadati</taxon>
        <taxon>Pseudomonadota</taxon>
        <taxon>Gammaproteobacteria</taxon>
        <taxon>Enterobacterales</taxon>
        <taxon>Hafniaceae</taxon>
        <taxon>Hafnia</taxon>
    </lineage>
</organism>
<dbReference type="EMBL" id="SITD01000060">
    <property type="protein sequence ID" value="TBM25264.1"/>
    <property type="molecule type" value="Genomic_DNA"/>
</dbReference>
<keyword evidence="1 4" id="KW-0808">Transferase</keyword>
<dbReference type="InterPro" id="IPR000182">
    <property type="entry name" value="GNAT_dom"/>
</dbReference>
<protein>
    <submittedName>
        <fullName evidence="4">GNAT family N-acetyltransferase</fullName>
    </submittedName>
</protein>
<dbReference type="Proteomes" id="UP000293380">
    <property type="component" value="Unassembled WGS sequence"/>
</dbReference>
<evidence type="ECO:0000313" key="4">
    <source>
        <dbReference type="EMBL" id="TBM25264.1"/>
    </source>
</evidence>
<dbReference type="PROSITE" id="PS51186">
    <property type="entry name" value="GNAT"/>
    <property type="match status" value="1"/>
</dbReference>
<accession>A0A4Q9ENA4</accession>
<name>A0A4Q9ENA4_9GAMM</name>
<sequence>MVILIREAKAEDRDAWLMLWKGYTEFAGCVLDDEITSSTWQRILSDDSQLLCHVAEVEKEIVGFSLCVLHEGTWVTKPICYLEDLYVEEKMRGFGIGKALIEALSDEGKSRGWAKVYWVTRATNPARKLYDKLAVVDDFVRYGIRF</sequence>
<dbReference type="AlphaFoldDB" id="A0A4Q9ENA4"/>
<evidence type="ECO:0000259" key="3">
    <source>
        <dbReference type="PROSITE" id="PS51186"/>
    </source>
</evidence>
<gene>
    <name evidence="4" type="ORF">EYY89_13440</name>
</gene>
<dbReference type="PANTHER" id="PTHR10545">
    <property type="entry name" value="DIAMINE N-ACETYLTRANSFERASE"/>
    <property type="match status" value="1"/>
</dbReference>
<dbReference type="SUPFAM" id="SSF55729">
    <property type="entry name" value="Acyl-CoA N-acyltransferases (Nat)"/>
    <property type="match status" value="1"/>
</dbReference>
<dbReference type="InterPro" id="IPR016181">
    <property type="entry name" value="Acyl_CoA_acyltransferase"/>
</dbReference>
<feature type="domain" description="N-acetyltransferase" evidence="3">
    <location>
        <begin position="3"/>
        <end position="146"/>
    </location>
</feature>
<dbReference type="GO" id="GO:0008080">
    <property type="term" value="F:N-acetyltransferase activity"/>
    <property type="evidence" value="ECO:0007669"/>
    <property type="project" value="TreeGrafter"/>
</dbReference>
<proteinExistence type="predicted"/>
<reference evidence="4 5" key="1">
    <citation type="submission" date="2019-02" db="EMBL/GenBank/DDBJ databases">
        <title>Comparative genomic analysis of the Hafnia genus genomes.</title>
        <authorList>
            <person name="Zhiqiu Y."/>
            <person name="Chao Y."/>
            <person name="Yuhui D."/>
            <person name="Di H."/>
            <person name="Bin L."/>
        </authorList>
    </citation>
    <scope>NUCLEOTIDE SEQUENCE [LARGE SCALE GENOMIC DNA]</scope>
    <source>
        <strain evidence="4 5">PCM_1194</strain>
    </source>
</reference>